<dbReference type="InterPro" id="IPR015421">
    <property type="entry name" value="PyrdxlP-dep_Trfase_major"/>
</dbReference>
<dbReference type="Proteomes" id="UP000799444">
    <property type="component" value="Unassembled WGS sequence"/>
</dbReference>
<evidence type="ECO:0000313" key="8">
    <source>
        <dbReference type="Proteomes" id="UP000799444"/>
    </source>
</evidence>
<gene>
    <name evidence="7" type="ORF">EJ04DRAFT_476284</name>
</gene>
<dbReference type="AlphaFoldDB" id="A0A9P4QQK9"/>
<reference evidence="7" key="1">
    <citation type="journal article" date="2020" name="Stud. Mycol.">
        <title>101 Dothideomycetes genomes: a test case for predicting lifestyles and emergence of pathogens.</title>
        <authorList>
            <person name="Haridas S."/>
            <person name="Albert R."/>
            <person name="Binder M."/>
            <person name="Bloem J."/>
            <person name="Labutti K."/>
            <person name="Salamov A."/>
            <person name="Andreopoulos B."/>
            <person name="Baker S."/>
            <person name="Barry K."/>
            <person name="Bills G."/>
            <person name="Bluhm B."/>
            <person name="Cannon C."/>
            <person name="Castanera R."/>
            <person name="Culley D."/>
            <person name="Daum C."/>
            <person name="Ezra D."/>
            <person name="Gonzalez J."/>
            <person name="Henrissat B."/>
            <person name="Kuo A."/>
            <person name="Liang C."/>
            <person name="Lipzen A."/>
            <person name="Lutzoni F."/>
            <person name="Magnuson J."/>
            <person name="Mondo S."/>
            <person name="Nolan M."/>
            <person name="Ohm R."/>
            <person name="Pangilinan J."/>
            <person name="Park H.-J."/>
            <person name="Ramirez L."/>
            <person name="Alfaro M."/>
            <person name="Sun H."/>
            <person name="Tritt A."/>
            <person name="Yoshinaga Y."/>
            <person name="Zwiers L.-H."/>
            <person name="Turgeon B."/>
            <person name="Goodwin S."/>
            <person name="Spatafora J."/>
            <person name="Crous P."/>
            <person name="Grigoriev I."/>
        </authorList>
    </citation>
    <scope>NUCLEOTIDE SEQUENCE</scope>
    <source>
        <strain evidence="7">CBS 125425</strain>
    </source>
</reference>
<evidence type="ECO:0000259" key="6">
    <source>
        <dbReference type="Pfam" id="PF00155"/>
    </source>
</evidence>
<dbReference type="Gene3D" id="3.40.640.10">
    <property type="entry name" value="Type I PLP-dependent aspartate aminotransferase-like (Major domain)"/>
    <property type="match status" value="1"/>
</dbReference>
<comment type="similarity">
    <text evidence="2">Belongs to the class-I pyridoxal-phosphate-dependent aminotransferase family.</text>
</comment>
<dbReference type="InterPro" id="IPR015422">
    <property type="entry name" value="PyrdxlP-dep_Trfase_small"/>
</dbReference>
<dbReference type="PANTHER" id="PTHR43795">
    <property type="entry name" value="BIFUNCTIONAL ASPARTATE AMINOTRANSFERASE AND GLUTAMATE/ASPARTATE-PREPHENATE AMINOTRANSFERASE-RELATED"/>
    <property type="match status" value="1"/>
</dbReference>
<evidence type="ECO:0000256" key="5">
    <source>
        <dbReference type="ARBA" id="ARBA00022898"/>
    </source>
</evidence>
<comment type="cofactor">
    <cofactor evidence="1">
        <name>pyridoxal 5'-phosphate</name>
        <dbReference type="ChEBI" id="CHEBI:597326"/>
    </cofactor>
</comment>
<dbReference type="InterPro" id="IPR050478">
    <property type="entry name" value="Ethylene_sulfur-biosynth"/>
</dbReference>
<keyword evidence="3" id="KW-0032">Aminotransferase</keyword>
<dbReference type="PANTHER" id="PTHR43795:SF32">
    <property type="entry name" value="AMINOTRANSFERASE GLII-RELATED"/>
    <property type="match status" value="1"/>
</dbReference>
<evidence type="ECO:0000313" key="7">
    <source>
        <dbReference type="EMBL" id="KAF2729067.1"/>
    </source>
</evidence>
<keyword evidence="4 7" id="KW-0808">Transferase</keyword>
<dbReference type="PRINTS" id="PR00753">
    <property type="entry name" value="ACCSYNTHASE"/>
</dbReference>
<dbReference type="GO" id="GO:0008483">
    <property type="term" value="F:transaminase activity"/>
    <property type="evidence" value="ECO:0007669"/>
    <property type="project" value="UniProtKB-KW"/>
</dbReference>
<dbReference type="OrthoDB" id="7042322at2759"/>
<dbReference type="GO" id="GO:0006520">
    <property type="term" value="P:amino acid metabolic process"/>
    <property type="evidence" value="ECO:0007669"/>
    <property type="project" value="TreeGrafter"/>
</dbReference>
<protein>
    <submittedName>
        <fullName evidence="7">PLP-dependent transferase</fullName>
    </submittedName>
</protein>
<dbReference type="InterPro" id="IPR004839">
    <property type="entry name" value="Aminotransferase_I/II_large"/>
</dbReference>
<dbReference type="CDD" id="cd00609">
    <property type="entry name" value="AAT_like"/>
    <property type="match status" value="1"/>
</dbReference>
<dbReference type="InterPro" id="IPR015424">
    <property type="entry name" value="PyrdxlP-dep_Trfase"/>
</dbReference>
<dbReference type="Gene3D" id="3.90.1150.10">
    <property type="entry name" value="Aspartate Aminotransferase, domain 1"/>
    <property type="match status" value="1"/>
</dbReference>
<feature type="domain" description="Aminotransferase class I/classII large" evidence="6">
    <location>
        <begin position="75"/>
        <end position="414"/>
    </location>
</feature>
<name>A0A9P4QQK9_9PLEO</name>
<comment type="caution">
    <text evidence="7">The sequence shown here is derived from an EMBL/GenBank/DDBJ whole genome shotgun (WGS) entry which is preliminary data.</text>
</comment>
<dbReference type="SUPFAM" id="SSF53383">
    <property type="entry name" value="PLP-dependent transferases"/>
    <property type="match status" value="1"/>
</dbReference>
<keyword evidence="5" id="KW-0663">Pyridoxal phosphate</keyword>
<keyword evidence="8" id="KW-1185">Reference proteome</keyword>
<sequence>MAIKVSPEFSERGRSNIEAIMPKIKGAVEERKSKTSSNIDLSTAENWLIRPELMEICKEAINQDLTAAHFSYARGFAGDPDLLDALASFFNTRFNPFREVQASHLSVAPGASGCIDAILHNICNPGDGVLIPGPYWNGFDFGLRARASVTPVLAPLPSFEANFNSESLLEGLEAAMKSAPCPIKALVLTNPHNPLGCCYTKPVLEICVRFCKRHDIHFVSDEVYAISQFDNGEGDGVVPFTSALSLDLENIGGDPSRTHVVWSMSKDFGQSGFRMGCAVTQSNEEMVVGLALAAMQQISSLSAIFTTHLLRSNKLPELISLNSERLSISYGMLTNFFKECDIPYLPCTAGLYVYAKLAKSATTWEDEAKMVQQLKDVGVIVSGGKAYHGPESEKGWARVGFSVEVTALEDAISRMRQVLR</sequence>
<evidence type="ECO:0000256" key="2">
    <source>
        <dbReference type="ARBA" id="ARBA00007441"/>
    </source>
</evidence>
<evidence type="ECO:0000256" key="4">
    <source>
        <dbReference type="ARBA" id="ARBA00022679"/>
    </source>
</evidence>
<evidence type="ECO:0000256" key="3">
    <source>
        <dbReference type="ARBA" id="ARBA00022576"/>
    </source>
</evidence>
<dbReference type="Pfam" id="PF00155">
    <property type="entry name" value="Aminotran_1_2"/>
    <property type="match status" value="1"/>
</dbReference>
<organism evidence="7 8">
    <name type="scientific">Polyplosphaeria fusca</name>
    <dbReference type="NCBI Taxonomy" id="682080"/>
    <lineage>
        <taxon>Eukaryota</taxon>
        <taxon>Fungi</taxon>
        <taxon>Dikarya</taxon>
        <taxon>Ascomycota</taxon>
        <taxon>Pezizomycotina</taxon>
        <taxon>Dothideomycetes</taxon>
        <taxon>Pleosporomycetidae</taxon>
        <taxon>Pleosporales</taxon>
        <taxon>Tetraplosphaeriaceae</taxon>
        <taxon>Polyplosphaeria</taxon>
    </lineage>
</organism>
<proteinExistence type="inferred from homology"/>
<dbReference type="GO" id="GO:0030170">
    <property type="term" value="F:pyridoxal phosphate binding"/>
    <property type="evidence" value="ECO:0007669"/>
    <property type="project" value="InterPro"/>
</dbReference>
<dbReference type="EMBL" id="ML996257">
    <property type="protein sequence ID" value="KAF2729067.1"/>
    <property type="molecule type" value="Genomic_DNA"/>
</dbReference>
<evidence type="ECO:0000256" key="1">
    <source>
        <dbReference type="ARBA" id="ARBA00001933"/>
    </source>
</evidence>
<accession>A0A9P4QQK9</accession>